<dbReference type="NCBIfam" id="TIGR00358">
    <property type="entry name" value="3_prime_RNase"/>
    <property type="match status" value="1"/>
</dbReference>
<sequence>MDYMNLIMDMIHSTKYRGLDVDGFKQAFSIETSKELTALMKSLNQLENEYIIIQNEKNQYFPLEKLGYFVGELRKNPKGFGFVENGELSVYANRYEIAKLMDGDEVLARIIHNPDGSAECEIIKVISHSKHTVIGVIKKRNNRTWFLPDTPMPDQKFKIINLKDFKLVNDTKVQLYIEKFGKTLECKILQILGHKYDPGIDILSILLEHDIEPAFPKVVLNEANAVSETISEAEKVGRVDFTQELTITIDGADSKDLDDAISIKKKGRNYELGVHIADVSHYVRPGTAIDKEAYKRSTSVYVVDRVVPMLPHILSNGICSLNENVERLTLSCVMEINLVGEVVDYKIVPSFIKTRRRMTYTDVNRIIEGDIKTRKKFKEILEMVEDGLTLSKILRKRKEKLGEIDFDKKESKIIVNSKGKVKDIVLRERKEAERMIEDFMIAANECVASHTKHLQSPSIYRIHETPDPKKMREFASLSSALGFPLKADVQHVYPKQLQELLSKAKGADSFDVLSTYMLRSMQKARYDRNCLGHFGLGLEEYTHFTSPIRRYPDLIVHRMLRKYYFNNVTDLEEIHKDEEFIEEAGEHTSKQERNAIEAERDVDDMKKCEYMEDYIGHKFNGVVSSVTRFGMFIELENTIEGLVHVTSLKNDYYHYDEQAKALVGENTAHIYKMGQKVVVKVVDASKFRKQIDFEIVNGKE</sequence>
<comment type="similarity">
    <text evidence="8">Belongs to the RNR ribonuclease family. RNase R subfamily.</text>
</comment>
<comment type="function">
    <text evidence="8">3'-5' exoribonuclease that releases 5'-nucleoside monophosphates and is involved in maturation of structured RNAs.</text>
</comment>
<keyword evidence="12" id="KW-1185">Reference proteome</keyword>
<organism evidence="11 12">
    <name type="scientific">Breznakia pachnodae</name>
    <dbReference type="NCBI Taxonomy" id="265178"/>
    <lineage>
        <taxon>Bacteria</taxon>
        <taxon>Bacillati</taxon>
        <taxon>Bacillota</taxon>
        <taxon>Erysipelotrichia</taxon>
        <taxon>Erysipelotrichales</taxon>
        <taxon>Erysipelotrichaceae</taxon>
        <taxon>Breznakia</taxon>
    </lineage>
</organism>
<evidence type="ECO:0000256" key="6">
    <source>
        <dbReference type="ARBA" id="ARBA00022839"/>
    </source>
</evidence>
<keyword evidence="6 8" id="KW-0269">Exonuclease</keyword>
<dbReference type="PANTHER" id="PTHR23355">
    <property type="entry name" value="RIBONUCLEASE"/>
    <property type="match status" value="1"/>
</dbReference>
<reference evidence="11 12" key="1">
    <citation type="submission" date="2023-07" db="EMBL/GenBank/DDBJ databases">
        <title>Genomic Encyclopedia of Type Strains, Phase IV (KMG-IV): sequencing the most valuable type-strain genomes for metagenomic binning, comparative biology and taxonomic classification.</title>
        <authorList>
            <person name="Goeker M."/>
        </authorList>
    </citation>
    <scope>NUCLEOTIDE SEQUENCE [LARGE SCALE GENOMIC DNA]</scope>
    <source>
        <strain evidence="11 12">DSM 16784</strain>
    </source>
</reference>
<dbReference type="PANTHER" id="PTHR23355:SF9">
    <property type="entry name" value="DIS3-LIKE EXONUCLEASE 2"/>
    <property type="match status" value="1"/>
</dbReference>
<dbReference type="Proteomes" id="UP001230220">
    <property type="component" value="Unassembled WGS sequence"/>
</dbReference>
<dbReference type="PROSITE" id="PS01175">
    <property type="entry name" value="RIBONUCLEASE_II"/>
    <property type="match status" value="1"/>
</dbReference>
<dbReference type="EC" id="3.1.13.1" evidence="8"/>
<comment type="catalytic activity">
    <reaction evidence="1 8">
        <text>Exonucleolytic cleavage in the 3'- to 5'-direction to yield nucleoside 5'-phosphates.</text>
        <dbReference type="EC" id="3.1.13.1"/>
    </reaction>
</comment>
<dbReference type="InterPro" id="IPR001900">
    <property type="entry name" value="RNase_II/R"/>
</dbReference>
<dbReference type="SMART" id="SM00955">
    <property type="entry name" value="RNB"/>
    <property type="match status" value="1"/>
</dbReference>
<evidence type="ECO:0000256" key="9">
    <source>
        <dbReference type="SAM" id="Coils"/>
    </source>
</evidence>
<dbReference type="Pfam" id="PF08206">
    <property type="entry name" value="OB_RNB"/>
    <property type="match status" value="1"/>
</dbReference>
<protein>
    <recommendedName>
        <fullName evidence="8">Ribonuclease R</fullName>
        <shortName evidence="8">RNase R</shortName>
        <ecNumber evidence="8">3.1.13.1</ecNumber>
    </recommendedName>
</protein>
<dbReference type="InterPro" id="IPR004476">
    <property type="entry name" value="RNase_II/RNase_R"/>
</dbReference>
<keyword evidence="7 8" id="KW-0694">RNA-binding</keyword>
<evidence type="ECO:0000313" key="12">
    <source>
        <dbReference type="Proteomes" id="UP001230220"/>
    </source>
</evidence>
<evidence type="ECO:0000256" key="5">
    <source>
        <dbReference type="ARBA" id="ARBA00022801"/>
    </source>
</evidence>
<name>A0ABU0E3T9_9FIRM</name>
<feature type="domain" description="S1 motif" evidence="10">
    <location>
        <begin position="616"/>
        <end position="696"/>
    </location>
</feature>
<proteinExistence type="inferred from homology"/>
<accession>A0ABU0E3T9</accession>
<dbReference type="CDD" id="cd04471">
    <property type="entry name" value="S1_RNase_R"/>
    <property type="match status" value="1"/>
</dbReference>
<dbReference type="SUPFAM" id="SSF50249">
    <property type="entry name" value="Nucleic acid-binding proteins"/>
    <property type="match status" value="4"/>
</dbReference>
<dbReference type="InterPro" id="IPR050180">
    <property type="entry name" value="RNR_Ribonuclease"/>
</dbReference>
<dbReference type="EMBL" id="JAUSUR010000003">
    <property type="protein sequence ID" value="MDQ0361386.1"/>
    <property type="molecule type" value="Genomic_DNA"/>
</dbReference>
<evidence type="ECO:0000256" key="2">
    <source>
        <dbReference type="ARBA" id="ARBA00004496"/>
    </source>
</evidence>
<keyword evidence="3 8" id="KW-0963">Cytoplasm</keyword>
<dbReference type="HAMAP" id="MF_01895">
    <property type="entry name" value="RNase_R"/>
    <property type="match status" value="1"/>
</dbReference>
<evidence type="ECO:0000259" key="10">
    <source>
        <dbReference type="PROSITE" id="PS50126"/>
    </source>
</evidence>
<gene>
    <name evidence="8" type="primary">rnr</name>
    <name evidence="11" type="ORF">J2S15_002133</name>
</gene>
<dbReference type="RefSeq" id="WP_307408067.1">
    <property type="nucleotide sequence ID" value="NZ_JAUSUR010000003.1"/>
</dbReference>
<dbReference type="InterPro" id="IPR011805">
    <property type="entry name" value="RNase_R"/>
</dbReference>
<evidence type="ECO:0000256" key="4">
    <source>
        <dbReference type="ARBA" id="ARBA00022722"/>
    </source>
</evidence>
<dbReference type="NCBIfam" id="TIGR02063">
    <property type="entry name" value="RNase_R"/>
    <property type="match status" value="1"/>
</dbReference>
<dbReference type="PROSITE" id="PS50126">
    <property type="entry name" value="S1"/>
    <property type="match status" value="1"/>
</dbReference>
<dbReference type="GO" id="GO:0016787">
    <property type="term" value="F:hydrolase activity"/>
    <property type="evidence" value="ECO:0007669"/>
    <property type="project" value="UniProtKB-KW"/>
</dbReference>
<comment type="caution">
    <text evidence="11">The sequence shown here is derived from an EMBL/GenBank/DDBJ whole genome shotgun (WGS) entry which is preliminary data.</text>
</comment>
<keyword evidence="5 8" id="KW-0378">Hydrolase</keyword>
<dbReference type="InterPro" id="IPR022966">
    <property type="entry name" value="RNase_II/R_CS"/>
</dbReference>
<evidence type="ECO:0000313" key="11">
    <source>
        <dbReference type="EMBL" id="MDQ0361386.1"/>
    </source>
</evidence>
<dbReference type="InterPro" id="IPR013223">
    <property type="entry name" value="RNase_B_OB_dom"/>
</dbReference>
<evidence type="ECO:0000256" key="1">
    <source>
        <dbReference type="ARBA" id="ARBA00001849"/>
    </source>
</evidence>
<evidence type="ECO:0000256" key="8">
    <source>
        <dbReference type="HAMAP-Rule" id="MF_01895"/>
    </source>
</evidence>
<dbReference type="Pfam" id="PF00575">
    <property type="entry name" value="S1"/>
    <property type="match status" value="1"/>
</dbReference>
<dbReference type="InterPro" id="IPR003029">
    <property type="entry name" value="S1_domain"/>
</dbReference>
<dbReference type="InterPro" id="IPR040476">
    <property type="entry name" value="CSD2"/>
</dbReference>
<dbReference type="Pfam" id="PF00773">
    <property type="entry name" value="RNB"/>
    <property type="match status" value="1"/>
</dbReference>
<feature type="coiled-coil region" evidence="9">
    <location>
        <begin position="29"/>
        <end position="56"/>
    </location>
</feature>
<dbReference type="InterPro" id="IPR012340">
    <property type="entry name" value="NA-bd_OB-fold"/>
</dbReference>
<evidence type="ECO:0000256" key="3">
    <source>
        <dbReference type="ARBA" id="ARBA00022490"/>
    </source>
</evidence>
<keyword evidence="9" id="KW-0175">Coiled coil</keyword>
<dbReference type="Pfam" id="PF17876">
    <property type="entry name" value="CSD2"/>
    <property type="match status" value="1"/>
</dbReference>
<comment type="subcellular location">
    <subcellularLocation>
        <location evidence="2 8">Cytoplasm</location>
    </subcellularLocation>
</comment>
<dbReference type="Gene3D" id="2.40.50.140">
    <property type="entry name" value="Nucleic acid-binding proteins"/>
    <property type="match status" value="2"/>
</dbReference>
<keyword evidence="4 8" id="KW-0540">Nuclease</keyword>
<dbReference type="SMART" id="SM00316">
    <property type="entry name" value="S1"/>
    <property type="match status" value="1"/>
</dbReference>
<evidence type="ECO:0000256" key="7">
    <source>
        <dbReference type="ARBA" id="ARBA00022884"/>
    </source>
</evidence>